<gene>
    <name evidence="3" type="ORF">SYNPS1DRAFT_30012</name>
</gene>
<dbReference type="AlphaFoldDB" id="A0A4P9YY12"/>
<feature type="signal peptide" evidence="2">
    <location>
        <begin position="1"/>
        <end position="21"/>
    </location>
</feature>
<evidence type="ECO:0000256" key="2">
    <source>
        <dbReference type="SAM" id="SignalP"/>
    </source>
</evidence>
<evidence type="ECO:0000313" key="3">
    <source>
        <dbReference type="EMBL" id="RKP24221.1"/>
    </source>
</evidence>
<feature type="chain" id="PRO_5020433862" evidence="2">
    <location>
        <begin position="22"/>
        <end position="164"/>
    </location>
</feature>
<accession>A0A4P9YY12</accession>
<feature type="region of interest" description="Disordered" evidence="1">
    <location>
        <begin position="67"/>
        <end position="164"/>
    </location>
</feature>
<proteinExistence type="predicted"/>
<keyword evidence="4" id="KW-1185">Reference proteome</keyword>
<reference evidence="4" key="1">
    <citation type="journal article" date="2018" name="Nat. Microbiol.">
        <title>Leveraging single-cell genomics to expand the fungal tree of life.</title>
        <authorList>
            <person name="Ahrendt S.R."/>
            <person name="Quandt C.A."/>
            <person name="Ciobanu D."/>
            <person name="Clum A."/>
            <person name="Salamov A."/>
            <person name="Andreopoulos B."/>
            <person name="Cheng J.F."/>
            <person name="Woyke T."/>
            <person name="Pelin A."/>
            <person name="Henrissat B."/>
            <person name="Reynolds N.K."/>
            <person name="Benny G.L."/>
            <person name="Smith M.E."/>
            <person name="James T.Y."/>
            <person name="Grigoriev I.V."/>
        </authorList>
    </citation>
    <scope>NUCLEOTIDE SEQUENCE [LARGE SCALE GENOMIC DNA]</scope>
    <source>
        <strain evidence="4">Benny S71-1</strain>
    </source>
</reference>
<name>A0A4P9YY12_9FUNG</name>
<sequence>MGPAIWAAVTVVATPAPGWLALSGTLLARKGDATGLARNASAAPATGNRVHGVVRVGRGRRYGRRVDVGVEDKRMRRSRRSRAPLDTESTVAGREGEGGAKLRASTGASAKLPRQPRARAPKRRKKNKKYGDGRARGKYGRVTKSARLQTDKERNGLNLQRGGG</sequence>
<protein>
    <submittedName>
        <fullName evidence="3">Uncharacterized protein</fullName>
    </submittedName>
</protein>
<evidence type="ECO:0000313" key="4">
    <source>
        <dbReference type="Proteomes" id="UP000278143"/>
    </source>
</evidence>
<evidence type="ECO:0000256" key="1">
    <source>
        <dbReference type="SAM" id="MobiDB-lite"/>
    </source>
</evidence>
<organism evidence="3 4">
    <name type="scientific">Syncephalis pseudoplumigaleata</name>
    <dbReference type="NCBI Taxonomy" id="1712513"/>
    <lineage>
        <taxon>Eukaryota</taxon>
        <taxon>Fungi</taxon>
        <taxon>Fungi incertae sedis</taxon>
        <taxon>Zoopagomycota</taxon>
        <taxon>Zoopagomycotina</taxon>
        <taxon>Zoopagomycetes</taxon>
        <taxon>Zoopagales</taxon>
        <taxon>Piptocephalidaceae</taxon>
        <taxon>Syncephalis</taxon>
    </lineage>
</organism>
<keyword evidence="2" id="KW-0732">Signal</keyword>
<dbReference type="Proteomes" id="UP000278143">
    <property type="component" value="Unassembled WGS sequence"/>
</dbReference>
<dbReference type="EMBL" id="KZ990368">
    <property type="protein sequence ID" value="RKP24221.1"/>
    <property type="molecule type" value="Genomic_DNA"/>
</dbReference>
<feature type="compositionally biased region" description="Basic residues" evidence="1">
    <location>
        <begin position="114"/>
        <end position="128"/>
    </location>
</feature>